<dbReference type="AlphaFoldDB" id="A0A978UR04"/>
<dbReference type="Gene3D" id="3.30.40.10">
    <property type="entry name" value="Zinc/RING finger domain, C3HC4 (zinc finger)"/>
    <property type="match status" value="1"/>
</dbReference>
<dbReference type="PANTHER" id="PTHR46293:SF16">
    <property type="entry name" value="E3 UBIQUITIN PROTEIN LIGASE DRIP1"/>
    <property type="match status" value="1"/>
</dbReference>
<dbReference type="InterPro" id="IPR017907">
    <property type="entry name" value="Znf_RING_CS"/>
</dbReference>
<feature type="compositionally biased region" description="Basic and acidic residues" evidence="5">
    <location>
        <begin position="227"/>
        <end position="239"/>
    </location>
</feature>
<dbReference type="InterPro" id="IPR013083">
    <property type="entry name" value="Znf_RING/FYVE/PHD"/>
</dbReference>
<dbReference type="CDD" id="cd16525">
    <property type="entry name" value="RING-HC_PCGF"/>
    <property type="match status" value="1"/>
</dbReference>
<dbReference type="PROSITE" id="PS50089">
    <property type="entry name" value="ZF_RING_2"/>
    <property type="match status" value="1"/>
</dbReference>
<sequence length="463" mass="52240">MQEISARLNSKHRPEHILKPTPVKLAVAYTKLSAHLTSKRIQGACYPHGLPISNFKQLFPAEPRDLVKVEGQIMANQVVKVKRETIAACMTCPLCNNLFRDATTISECLHTFCRKCIYDKISEEELDCCPICNIDLGCVPLEKLRPDHNLQDVRAKIFPFKRRKVNAPEVVAPVTLPVRRKERSLSSLVVSTPRVATHATMTGRRTKSIARKTAALRGSSFSVQKPIKKDQSSGEDIRKSSSSPESLNKSSPNSRQNSFPAEPSHHMPNKETENGAEPCEGKLDLWKPLNCLVEVANRTKSFKPNSQAPDNKVETKKVVDHEPQVRRLKKKENRCKSKVEDEKNTIDPMGSETVKPKKLHRVCRKREAAFGESRFTLKTMLEAASTRRENRIGPIWLSLVASEDQETCPSTPQIPAIYLRIKNGNLPVSFIQKYLIKKLELTSEAEVGELILNFYKRIISSYV</sequence>
<dbReference type="GO" id="GO:0008270">
    <property type="term" value="F:zinc ion binding"/>
    <property type="evidence" value="ECO:0007669"/>
    <property type="project" value="UniProtKB-KW"/>
</dbReference>
<dbReference type="GO" id="GO:0004842">
    <property type="term" value="F:ubiquitin-protein transferase activity"/>
    <property type="evidence" value="ECO:0007669"/>
    <property type="project" value="InterPro"/>
</dbReference>
<dbReference type="InterPro" id="IPR044807">
    <property type="entry name" value="DRIP1-like"/>
</dbReference>
<proteinExistence type="predicted"/>
<feature type="compositionally biased region" description="Basic and acidic residues" evidence="5">
    <location>
        <begin position="263"/>
        <end position="279"/>
    </location>
</feature>
<evidence type="ECO:0000313" key="8">
    <source>
        <dbReference type="Proteomes" id="UP000813462"/>
    </source>
</evidence>
<keyword evidence="1" id="KW-0479">Metal-binding</keyword>
<dbReference type="SUPFAM" id="SSF57850">
    <property type="entry name" value="RING/U-box"/>
    <property type="match status" value="1"/>
</dbReference>
<dbReference type="EMBL" id="JAEACU010000009">
    <property type="protein sequence ID" value="KAH7517304.1"/>
    <property type="molecule type" value="Genomic_DNA"/>
</dbReference>
<evidence type="ECO:0000256" key="1">
    <source>
        <dbReference type="ARBA" id="ARBA00022723"/>
    </source>
</evidence>
<dbReference type="Proteomes" id="UP000813462">
    <property type="component" value="Unassembled WGS sequence"/>
</dbReference>
<protein>
    <recommendedName>
        <fullName evidence="6">RING-type domain-containing protein</fullName>
    </recommendedName>
</protein>
<dbReference type="InterPro" id="IPR001841">
    <property type="entry name" value="Znf_RING"/>
</dbReference>
<keyword evidence="2 4" id="KW-0863">Zinc-finger</keyword>
<feature type="region of interest" description="Disordered" evidence="5">
    <location>
        <begin position="196"/>
        <end position="279"/>
    </location>
</feature>
<evidence type="ECO:0000256" key="3">
    <source>
        <dbReference type="ARBA" id="ARBA00022833"/>
    </source>
</evidence>
<comment type="caution">
    <text evidence="7">The sequence shown here is derived from an EMBL/GenBank/DDBJ whole genome shotgun (WGS) entry which is preliminary data.</text>
</comment>
<reference evidence="7" key="1">
    <citation type="journal article" date="2021" name="Front. Plant Sci.">
        <title>Chromosome-Scale Genome Assembly for Chinese Sour Jujube and Insights Into Its Genome Evolution and Domestication Signature.</title>
        <authorList>
            <person name="Shen L.-Y."/>
            <person name="Luo H."/>
            <person name="Wang X.-L."/>
            <person name="Wang X.-M."/>
            <person name="Qiu X.-J."/>
            <person name="Liu H."/>
            <person name="Zhou S.-S."/>
            <person name="Jia K.-H."/>
            <person name="Nie S."/>
            <person name="Bao Y.-T."/>
            <person name="Zhang R.-G."/>
            <person name="Yun Q.-Z."/>
            <person name="Chai Y.-H."/>
            <person name="Lu J.-Y."/>
            <person name="Li Y."/>
            <person name="Zhao S.-W."/>
            <person name="Mao J.-F."/>
            <person name="Jia S.-G."/>
            <person name="Mao Y.-M."/>
        </authorList>
    </citation>
    <scope>NUCLEOTIDE SEQUENCE</scope>
    <source>
        <strain evidence="7">AT0</strain>
        <tissue evidence="7">Leaf</tissue>
    </source>
</reference>
<evidence type="ECO:0000256" key="4">
    <source>
        <dbReference type="PROSITE-ProRule" id="PRU00175"/>
    </source>
</evidence>
<feature type="domain" description="RING-type" evidence="6">
    <location>
        <begin position="92"/>
        <end position="133"/>
    </location>
</feature>
<dbReference type="PANTHER" id="PTHR46293">
    <property type="entry name" value="E3 UBIQUITIN PROTEIN LIGASE DRIP1"/>
    <property type="match status" value="1"/>
</dbReference>
<name>A0A978UR04_ZIZJJ</name>
<evidence type="ECO:0000256" key="5">
    <source>
        <dbReference type="SAM" id="MobiDB-lite"/>
    </source>
</evidence>
<gene>
    <name evidence="7" type="ORF">FEM48_Zijuj09G0049200</name>
</gene>
<keyword evidence="3" id="KW-0862">Zinc</keyword>
<accession>A0A978UR04</accession>
<organism evidence="7 8">
    <name type="scientific">Ziziphus jujuba var. spinosa</name>
    <dbReference type="NCBI Taxonomy" id="714518"/>
    <lineage>
        <taxon>Eukaryota</taxon>
        <taxon>Viridiplantae</taxon>
        <taxon>Streptophyta</taxon>
        <taxon>Embryophyta</taxon>
        <taxon>Tracheophyta</taxon>
        <taxon>Spermatophyta</taxon>
        <taxon>Magnoliopsida</taxon>
        <taxon>eudicotyledons</taxon>
        <taxon>Gunneridae</taxon>
        <taxon>Pentapetalae</taxon>
        <taxon>rosids</taxon>
        <taxon>fabids</taxon>
        <taxon>Rosales</taxon>
        <taxon>Rhamnaceae</taxon>
        <taxon>Paliureae</taxon>
        <taxon>Ziziphus</taxon>
    </lineage>
</organism>
<evidence type="ECO:0000259" key="6">
    <source>
        <dbReference type="PROSITE" id="PS50089"/>
    </source>
</evidence>
<feature type="compositionally biased region" description="Low complexity" evidence="5">
    <location>
        <begin position="240"/>
        <end position="254"/>
    </location>
</feature>
<evidence type="ECO:0000256" key="2">
    <source>
        <dbReference type="ARBA" id="ARBA00022771"/>
    </source>
</evidence>
<dbReference type="SMART" id="SM00184">
    <property type="entry name" value="RING"/>
    <property type="match status" value="1"/>
</dbReference>
<dbReference type="Pfam" id="PF13923">
    <property type="entry name" value="zf-C3HC4_2"/>
    <property type="match status" value="1"/>
</dbReference>
<evidence type="ECO:0000313" key="7">
    <source>
        <dbReference type="EMBL" id="KAH7517304.1"/>
    </source>
</evidence>
<dbReference type="PROSITE" id="PS00518">
    <property type="entry name" value="ZF_RING_1"/>
    <property type="match status" value="1"/>
</dbReference>